<dbReference type="InterPro" id="IPR001173">
    <property type="entry name" value="Glyco_trans_2-like"/>
</dbReference>
<dbReference type="PANTHER" id="PTHR43685:SF2">
    <property type="entry name" value="GLYCOSYLTRANSFERASE 2-LIKE DOMAIN-CONTAINING PROTEIN"/>
    <property type="match status" value="1"/>
</dbReference>
<protein>
    <submittedName>
        <fullName evidence="2">Glycosyltransferase</fullName>
    </submittedName>
</protein>
<dbReference type="Pfam" id="PF00535">
    <property type="entry name" value="Glycos_transf_2"/>
    <property type="match status" value="1"/>
</dbReference>
<keyword evidence="2" id="KW-0808">Transferase</keyword>
<dbReference type="SUPFAM" id="SSF53448">
    <property type="entry name" value="Nucleotide-diphospho-sugar transferases"/>
    <property type="match status" value="1"/>
</dbReference>
<dbReference type="PANTHER" id="PTHR43685">
    <property type="entry name" value="GLYCOSYLTRANSFERASE"/>
    <property type="match status" value="1"/>
</dbReference>
<feature type="non-terminal residue" evidence="2">
    <location>
        <position position="50"/>
    </location>
</feature>
<dbReference type="EMBL" id="AAJDED010000048">
    <property type="protein sequence ID" value="ECK7690628.1"/>
    <property type="molecule type" value="Genomic_DNA"/>
</dbReference>
<evidence type="ECO:0000313" key="2">
    <source>
        <dbReference type="EMBL" id="ECK7690628.1"/>
    </source>
</evidence>
<name>A0A5Y6PXM0_CAMJU</name>
<organism evidence="2">
    <name type="scientific">Campylobacter jejuni</name>
    <dbReference type="NCBI Taxonomy" id="197"/>
    <lineage>
        <taxon>Bacteria</taxon>
        <taxon>Pseudomonadati</taxon>
        <taxon>Campylobacterota</taxon>
        <taxon>Epsilonproteobacteria</taxon>
        <taxon>Campylobacterales</taxon>
        <taxon>Campylobacteraceae</taxon>
        <taxon>Campylobacter</taxon>
    </lineage>
</organism>
<comment type="caution">
    <text evidence="2">The sequence shown here is derived from an EMBL/GenBank/DDBJ whole genome shotgun (WGS) entry which is preliminary data.</text>
</comment>
<dbReference type="GO" id="GO:0016740">
    <property type="term" value="F:transferase activity"/>
    <property type="evidence" value="ECO:0007669"/>
    <property type="project" value="UniProtKB-KW"/>
</dbReference>
<dbReference type="InterPro" id="IPR050834">
    <property type="entry name" value="Glycosyltransf_2"/>
</dbReference>
<gene>
    <name evidence="2" type="ORF">FRQ34_08825</name>
</gene>
<feature type="domain" description="Glycosyltransferase 2-like" evidence="1">
    <location>
        <begin position="10"/>
        <end position="50"/>
    </location>
</feature>
<sequence length="50" mass="5547">MMNYNTPKVSIVVPSLNSISYIRECIDSILNQTLKDIEILCIDANSTDGT</sequence>
<proteinExistence type="predicted"/>
<dbReference type="Gene3D" id="3.90.550.10">
    <property type="entry name" value="Spore Coat Polysaccharide Biosynthesis Protein SpsA, Chain A"/>
    <property type="match status" value="1"/>
</dbReference>
<dbReference type="InterPro" id="IPR029044">
    <property type="entry name" value="Nucleotide-diphossugar_trans"/>
</dbReference>
<accession>A0A5Y6PXM0</accession>
<reference evidence="2" key="1">
    <citation type="submission" date="2019-08" db="EMBL/GenBank/DDBJ databases">
        <authorList>
            <person name="Ashton P.M."/>
            <person name="Dallman T."/>
            <person name="Nair S."/>
            <person name="De Pinna E."/>
            <person name="Peters T."/>
            <person name="Grant K."/>
        </authorList>
    </citation>
    <scope>NUCLEOTIDE SEQUENCE</scope>
    <source>
        <strain evidence="2">704826</strain>
    </source>
</reference>
<evidence type="ECO:0000259" key="1">
    <source>
        <dbReference type="Pfam" id="PF00535"/>
    </source>
</evidence>
<dbReference type="AlphaFoldDB" id="A0A5Y6PXM0"/>